<dbReference type="CDD" id="cd01650">
    <property type="entry name" value="RT_nLTR_like"/>
    <property type="match status" value="1"/>
</dbReference>
<dbReference type="PANTHER" id="PTHR46890">
    <property type="entry name" value="NON-LTR RETROLELEMENT REVERSE TRANSCRIPTASE-LIKE PROTEIN-RELATED"/>
    <property type="match status" value="1"/>
</dbReference>
<keyword evidence="1" id="KW-0732">Signal</keyword>
<evidence type="ECO:0000313" key="3">
    <source>
        <dbReference type="EMBL" id="CAL0299064.1"/>
    </source>
</evidence>
<proteinExistence type="predicted"/>
<dbReference type="InterPro" id="IPR000477">
    <property type="entry name" value="RT_dom"/>
</dbReference>
<keyword evidence="4" id="KW-1185">Reference proteome</keyword>
<evidence type="ECO:0000259" key="2">
    <source>
        <dbReference type="Pfam" id="PF00078"/>
    </source>
</evidence>
<dbReference type="Proteomes" id="UP001497480">
    <property type="component" value="Unassembled WGS sequence"/>
</dbReference>
<dbReference type="EMBL" id="CAXHTB010000001">
    <property type="protein sequence ID" value="CAL0299064.1"/>
    <property type="molecule type" value="Genomic_DNA"/>
</dbReference>
<evidence type="ECO:0000313" key="4">
    <source>
        <dbReference type="Proteomes" id="UP001497480"/>
    </source>
</evidence>
<feature type="chain" id="PRO_5043550454" description="Reverse transcriptase domain-containing protein" evidence="1">
    <location>
        <begin position="20"/>
        <end position="358"/>
    </location>
</feature>
<dbReference type="Pfam" id="PF00078">
    <property type="entry name" value="RVT_1"/>
    <property type="match status" value="1"/>
</dbReference>
<comment type="caution">
    <text evidence="3">The sequence shown here is derived from an EMBL/GenBank/DDBJ whole genome shotgun (WGS) entry which is preliminary data.</text>
</comment>
<protein>
    <recommendedName>
        <fullName evidence="2">Reverse transcriptase domain-containing protein</fullName>
    </recommendedName>
</protein>
<reference evidence="3 4" key="1">
    <citation type="submission" date="2024-03" db="EMBL/GenBank/DDBJ databases">
        <authorList>
            <person name="Martinez-Hernandez J."/>
        </authorList>
    </citation>
    <scope>NUCLEOTIDE SEQUENCE [LARGE SCALE GENOMIC DNA]</scope>
</reference>
<name>A0AAV1VPY9_LUPLU</name>
<dbReference type="InterPro" id="IPR052343">
    <property type="entry name" value="Retrotransposon-Effector_Assoc"/>
</dbReference>
<evidence type="ECO:0000256" key="1">
    <source>
        <dbReference type="SAM" id="SignalP"/>
    </source>
</evidence>
<sequence>MIRCLLSTLLTVKVAVVLSEEDIATRRSAIAELWRLYSQKNNLLFQKSRQRWLKDGDSNSKFFHASINRMRSSNRIPGLYIDGIWVNDPIRVKTHIGQFFKSRFEENHWNRPLLDGVGFESISDDDNVYLTNRFVEAEIKEEVWSCEGDKSPGRDDYNFSFIKIFWEIMKPGIIAMVDDFYHHGNLARGCNASFTVLVPKNGCPQGLGDFRPISLVSCFQKIISKLLVDRLKKIIPSVISKCQTAFIKDRYIMDGVVIANEIIDQARKKNYGDCFIFKVDFEKAFDFVNWSFLLYMMERMGFCFKWRNWIKSCLQSNSVSILVNGSPTSEFSMARGLRQGDPIVHFLFLIVVEGLAGW</sequence>
<organism evidence="3 4">
    <name type="scientific">Lupinus luteus</name>
    <name type="common">European yellow lupine</name>
    <dbReference type="NCBI Taxonomy" id="3873"/>
    <lineage>
        <taxon>Eukaryota</taxon>
        <taxon>Viridiplantae</taxon>
        <taxon>Streptophyta</taxon>
        <taxon>Embryophyta</taxon>
        <taxon>Tracheophyta</taxon>
        <taxon>Spermatophyta</taxon>
        <taxon>Magnoliopsida</taxon>
        <taxon>eudicotyledons</taxon>
        <taxon>Gunneridae</taxon>
        <taxon>Pentapetalae</taxon>
        <taxon>rosids</taxon>
        <taxon>fabids</taxon>
        <taxon>Fabales</taxon>
        <taxon>Fabaceae</taxon>
        <taxon>Papilionoideae</taxon>
        <taxon>50 kb inversion clade</taxon>
        <taxon>genistoids sensu lato</taxon>
        <taxon>core genistoids</taxon>
        <taxon>Genisteae</taxon>
        <taxon>Lupinus</taxon>
    </lineage>
</organism>
<accession>A0AAV1VPY9</accession>
<dbReference type="AlphaFoldDB" id="A0AAV1VPY9"/>
<feature type="domain" description="Reverse transcriptase" evidence="2">
    <location>
        <begin position="198"/>
        <end position="355"/>
    </location>
</feature>
<dbReference type="PANTHER" id="PTHR46890:SF50">
    <property type="entry name" value="RNA-DIRECTED DNA POLYMERASE, EUKARYOTA, REVERSE TRANSCRIPTASE ZINC-BINDING DOMAIN PROTEIN-RELATED"/>
    <property type="match status" value="1"/>
</dbReference>
<feature type="signal peptide" evidence="1">
    <location>
        <begin position="1"/>
        <end position="19"/>
    </location>
</feature>
<gene>
    <name evidence="3" type="ORF">LLUT_LOCUS124</name>
</gene>